<evidence type="ECO:0000259" key="3">
    <source>
        <dbReference type="PROSITE" id="PS51180"/>
    </source>
</evidence>
<comment type="similarity">
    <text evidence="1">Belongs to the palA/RIM20 family.</text>
</comment>
<dbReference type="OrthoDB" id="64867at2759"/>
<proteinExistence type="inferred from homology"/>
<dbReference type="EMBL" id="MU007124">
    <property type="protein sequence ID" value="KAF2418793.1"/>
    <property type="molecule type" value="Genomic_DNA"/>
</dbReference>
<dbReference type="SMART" id="SM01041">
    <property type="entry name" value="BRO1"/>
    <property type="match status" value="1"/>
</dbReference>
<feature type="region of interest" description="Disordered" evidence="2">
    <location>
        <begin position="750"/>
        <end position="828"/>
    </location>
</feature>
<gene>
    <name evidence="4" type="ORF">EJ08DRAFT_621527</name>
</gene>
<comment type="caution">
    <text evidence="4">The sequence shown here is derived from an EMBL/GenBank/DDBJ whole genome shotgun (WGS) entry which is preliminary data.</text>
</comment>
<dbReference type="Pfam" id="PF13949">
    <property type="entry name" value="ALIX_LYPXL_bnd"/>
    <property type="match status" value="1"/>
</dbReference>
<dbReference type="Gene3D" id="1.20.120.560">
    <property type="entry name" value="alix/aip1 in complex with the ypdl late domain"/>
    <property type="match status" value="1"/>
</dbReference>
<dbReference type="InterPro" id="IPR038499">
    <property type="entry name" value="BRO1_sf"/>
</dbReference>
<dbReference type="AlphaFoldDB" id="A0A9P4TT82"/>
<dbReference type="PANTHER" id="PTHR23030:SF39">
    <property type="entry name" value="PROGRAMMED CELL DEATH 6-INTERACTING PROTEIN"/>
    <property type="match status" value="1"/>
</dbReference>
<keyword evidence="5" id="KW-1185">Reference proteome</keyword>
<evidence type="ECO:0000313" key="5">
    <source>
        <dbReference type="Proteomes" id="UP000800235"/>
    </source>
</evidence>
<dbReference type="Pfam" id="PF03097">
    <property type="entry name" value="BRO1"/>
    <property type="match status" value="1"/>
</dbReference>
<dbReference type="Gene3D" id="1.20.140.50">
    <property type="entry name" value="alix/aip1 like domains"/>
    <property type="match status" value="1"/>
</dbReference>
<dbReference type="Gene3D" id="1.25.40.280">
    <property type="entry name" value="alix/aip1 like domains"/>
    <property type="match status" value="1"/>
</dbReference>
<reference evidence="4" key="1">
    <citation type="journal article" date="2020" name="Stud. Mycol.">
        <title>101 Dothideomycetes genomes: a test case for predicting lifestyles and emergence of pathogens.</title>
        <authorList>
            <person name="Haridas S."/>
            <person name="Albert R."/>
            <person name="Binder M."/>
            <person name="Bloem J."/>
            <person name="Labutti K."/>
            <person name="Salamov A."/>
            <person name="Andreopoulos B."/>
            <person name="Baker S."/>
            <person name="Barry K."/>
            <person name="Bills G."/>
            <person name="Bluhm B."/>
            <person name="Cannon C."/>
            <person name="Castanera R."/>
            <person name="Culley D."/>
            <person name="Daum C."/>
            <person name="Ezra D."/>
            <person name="Gonzalez J."/>
            <person name="Henrissat B."/>
            <person name="Kuo A."/>
            <person name="Liang C."/>
            <person name="Lipzen A."/>
            <person name="Lutzoni F."/>
            <person name="Magnuson J."/>
            <person name="Mondo S."/>
            <person name="Nolan M."/>
            <person name="Ohm R."/>
            <person name="Pangilinan J."/>
            <person name="Park H.-J."/>
            <person name="Ramirez L."/>
            <person name="Alfaro M."/>
            <person name="Sun H."/>
            <person name="Tritt A."/>
            <person name="Yoshinaga Y."/>
            <person name="Zwiers L.-H."/>
            <person name="Turgeon B."/>
            <person name="Goodwin S."/>
            <person name="Spatafora J."/>
            <person name="Crous P."/>
            <person name="Grigoriev I."/>
        </authorList>
    </citation>
    <scope>NUCLEOTIDE SEQUENCE</scope>
    <source>
        <strain evidence="4">CBS 130266</strain>
    </source>
</reference>
<protein>
    <submittedName>
        <fullName evidence="4">PH signal transduction protein pala</fullName>
    </submittedName>
</protein>
<evidence type="ECO:0000256" key="1">
    <source>
        <dbReference type="ARBA" id="ARBA00038154"/>
    </source>
</evidence>
<dbReference type="PROSITE" id="PS51180">
    <property type="entry name" value="BRO1"/>
    <property type="match status" value="1"/>
</dbReference>
<feature type="domain" description="BRO1" evidence="3">
    <location>
        <begin position="4"/>
        <end position="406"/>
    </location>
</feature>
<name>A0A9P4TT82_9PEZI</name>
<dbReference type="PANTHER" id="PTHR23030">
    <property type="entry name" value="PCD6 INTERACTING PROTEIN-RELATED"/>
    <property type="match status" value="1"/>
</dbReference>
<dbReference type="GO" id="GO:0005768">
    <property type="term" value="C:endosome"/>
    <property type="evidence" value="ECO:0007669"/>
    <property type="project" value="TreeGrafter"/>
</dbReference>
<dbReference type="InterPro" id="IPR025304">
    <property type="entry name" value="ALIX_V_dom"/>
</dbReference>
<dbReference type="CDD" id="cd09241">
    <property type="entry name" value="BRO1_ScRim20-like"/>
    <property type="match status" value="1"/>
</dbReference>
<evidence type="ECO:0000256" key="2">
    <source>
        <dbReference type="SAM" id="MobiDB-lite"/>
    </source>
</evidence>
<accession>A0A9P4TT82</accession>
<organism evidence="4 5">
    <name type="scientific">Tothia fuscella</name>
    <dbReference type="NCBI Taxonomy" id="1048955"/>
    <lineage>
        <taxon>Eukaryota</taxon>
        <taxon>Fungi</taxon>
        <taxon>Dikarya</taxon>
        <taxon>Ascomycota</taxon>
        <taxon>Pezizomycotina</taxon>
        <taxon>Dothideomycetes</taxon>
        <taxon>Pleosporomycetidae</taxon>
        <taxon>Venturiales</taxon>
        <taxon>Cylindrosympodiaceae</taxon>
        <taxon>Tothia</taxon>
    </lineage>
</organism>
<dbReference type="Proteomes" id="UP000800235">
    <property type="component" value="Unassembled WGS sequence"/>
</dbReference>
<dbReference type="CDD" id="cd09236">
    <property type="entry name" value="V_AnPalA_UmRIM20_like"/>
    <property type="match status" value="1"/>
</dbReference>
<sequence length="828" mass="92987">MNSNFLPLPFRRSHTVSLAQAIKQYISTKYDQHPDMFTKDLATIDSLRDAAVNSLDPHFSGIRKLQAYAAQLVWIGGKFPIDNQIGIEFPWYPAFGNTTAFGNNVTQRPISQNNLRFELANILWNLAALYAQLAFSSNRSTPDGLRAASNYFCLSAGVLSYLRTDIIPELRSTPPEDMDTMTLQSLESLMLAQAQECFWAKAVSDGLKDASIAKLAAKVSDLYADAQDFGAKTESIESDWLHHMTAKHHHFAAAAQYRAACDCLEKRKYGEEVARLRDSLLCVSEALKEAKYINKTVLGDLNGLKSRVQEDLKRAEKDNDMIYLIPEPPKSELKTLDRAMMVSAKIPPQIKDPMSTLGDNGELGQPLFTKLVPYAVHVAASIYEDRRDRLVKNSIIDEMEAMTGKIREVLKSLNLPGSLQALEKPLGLPPGLVSHAEEIRQQDGPNRLVKSINETEKLKDNDRNIYQEGVELLRSEAAEDDRARIKYGTERWSRPVAKDANPKLHAQIAEIDNYLKSAASSDETVYKKFRDSESLIRLLGGNDRDLEHYVPSSRRAVLTPAVDQASSRLRACLNDISRLESRRARKIESLIAKIKQDDINPELLREAARLERDFPMQKIEAGQFEDFFERRLVAKFEVDKGMVAEEEREQQALIKRLQDTNAAFSAARRGDESTKQREKALQSLENAYFKYKEIITNLEAGRKFYNDLARIVTRFRDDCRAFAYSRRSEAGLIESDITTSMSGLSLNKATTSLQQQKDAESQRPSYPAPAPVDEPLAAPQPKRTPVSVPPAGMWTPDMGIKFAPPGQPNAPPAKENGKWDPSKGMRFS</sequence>
<dbReference type="InterPro" id="IPR004328">
    <property type="entry name" value="BRO1_dom"/>
</dbReference>
<feature type="compositionally biased region" description="Basic and acidic residues" evidence="2">
    <location>
        <begin position="815"/>
        <end position="828"/>
    </location>
</feature>
<evidence type="ECO:0000313" key="4">
    <source>
        <dbReference type="EMBL" id="KAF2418793.1"/>
    </source>
</evidence>